<sequence length="137" mass="16304">MNYIKKSIREDNFQIKEFFQQLGAQNKDEGDRMFKSLIEEMLFFKNTVKNKPLISFAQTIKRLNYGILESKEAYAYWNETIDQRNISKRAFDHFTREERITDEIIKLNKKQKVVEEEEEKGAEARASPSIKADIWSD</sequence>
<evidence type="ECO:0000313" key="2">
    <source>
        <dbReference type="EMBL" id="RCH91208.1"/>
    </source>
</evidence>
<dbReference type="EMBL" id="PJQM01003029">
    <property type="protein sequence ID" value="RCH91208.1"/>
    <property type="molecule type" value="Genomic_DNA"/>
</dbReference>
<dbReference type="AlphaFoldDB" id="A0A367JMR5"/>
<organism evidence="2 3">
    <name type="scientific">Rhizopus stolonifer</name>
    <name type="common">Rhizopus nigricans</name>
    <dbReference type="NCBI Taxonomy" id="4846"/>
    <lineage>
        <taxon>Eukaryota</taxon>
        <taxon>Fungi</taxon>
        <taxon>Fungi incertae sedis</taxon>
        <taxon>Mucoromycota</taxon>
        <taxon>Mucoromycotina</taxon>
        <taxon>Mucoromycetes</taxon>
        <taxon>Mucorales</taxon>
        <taxon>Mucorineae</taxon>
        <taxon>Rhizopodaceae</taxon>
        <taxon>Rhizopus</taxon>
    </lineage>
</organism>
<keyword evidence="3" id="KW-1185">Reference proteome</keyword>
<evidence type="ECO:0000256" key="1">
    <source>
        <dbReference type="SAM" id="MobiDB-lite"/>
    </source>
</evidence>
<comment type="caution">
    <text evidence="2">The sequence shown here is derived from an EMBL/GenBank/DDBJ whole genome shotgun (WGS) entry which is preliminary data.</text>
</comment>
<accession>A0A367JMR5</accession>
<feature type="region of interest" description="Disordered" evidence="1">
    <location>
        <begin position="115"/>
        <end position="137"/>
    </location>
</feature>
<evidence type="ECO:0000313" key="3">
    <source>
        <dbReference type="Proteomes" id="UP000253551"/>
    </source>
</evidence>
<reference evidence="2 3" key="1">
    <citation type="journal article" date="2018" name="G3 (Bethesda)">
        <title>Phylogenetic and Phylogenomic Definition of Rhizopus Species.</title>
        <authorList>
            <person name="Gryganskyi A.P."/>
            <person name="Golan J."/>
            <person name="Dolatabadi S."/>
            <person name="Mondo S."/>
            <person name="Robb S."/>
            <person name="Idnurm A."/>
            <person name="Muszewska A."/>
            <person name="Steczkiewicz K."/>
            <person name="Masonjones S."/>
            <person name="Liao H.L."/>
            <person name="Gajdeczka M.T."/>
            <person name="Anike F."/>
            <person name="Vuek A."/>
            <person name="Anishchenko I.M."/>
            <person name="Voigt K."/>
            <person name="de Hoog G.S."/>
            <person name="Smith M.E."/>
            <person name="Heitman J."/>
            <person name="Vilgalys R."/>
            <person name="Stajich J.E."/>
        </authorList>
    </citation>
    <scope>NUCLEOTIDE SEQUENCE [LARGE SCALE GENOMIC DNA]</scope>
    <source>
        <strain evidence="2 3">LSU 92-RS-03</strain>
    </source>
</reference>
<gene>
    <name evidence="2" type="ORF">CU098_007483</name>
</gene>
<proteinExistence type="predicted"/>
<name>A0A367JMR5_RHIST</name>
<protein>
    <submittedName>
        <fullName evidence="2">Uncharacterized protein</fullName>
    </submittedName>
</protein>
<dbReference type="Proteomes" id="UP000253551">
    <property type="component" value="Unassembled WGS sequence"/>
</dbReference>